<feature type="region of interest" description="Disordered" evidence="1">
    <location>
        <begin position="1"/>
        <end position="22"/>
    </location>
</feature>
<feature type="region of interest" description="Disordered" evidence="1">
    <location>
        <begin position="210"/>
        <end position="243"/>
    </location>
</feature>
<protein>
    <submittedName>
        <fullName evidence="2">Uncharacterized protein</fullName>
    </submittedName>
</protein>
<dbReference type="AlphaFoldDB" id="E6Q6S1"/>
<gene>
    <name evidence="2" type="ORF">CARN4_1261</name>
</gene>
<dbReference type="EMBL" id="CABO01000043">
    <property type="protein sequence ID" value="CBI02896.1"/>
    <property type="molecule type" value="Genomic_DNA"/>
</dbReference>
<evidence type="ECO:0000313" key="2">
    <source>
        <dbReference type="EMBL" id="CBI02896.1"/>
    </source>
</evidence>
<organism evidence="2">
    <name type="scientific">mine drainage metagenome</name>
    <dbReference type="NCBI Taxonomy" id="410659"/>
    <lineage>
        <taxon>unclassified sequences</taxon>
        <taxon>metagenomes</taxon>
        <taxon>ecological metagenomes</taxon>
    </lineage>
</organism>
<reference evidence="2" key="1">
    <citation type="submission" date="2009-10" db="EMBL/GenBank/DDBJ databases">
        <title>Diversity of trophic interactions inside an arsenic-rich microbial ecosystem.</title>
        <authorList>
            <person name="Bertin P.N."/>
            <person name="Heinrich-Salmeron A."/>
            <person name="Pelletier E."/>
            <person name="Goulhen-Chollet F."/>
            <person name="Arsene-Ploetze F."/>
            <person name="Gallien S."/>
            <person name="Calteau A."/>
            <person name="Vallenet D."/>
            <person name="Casiot C."/>
            <person name="Chane-Woon-Ming B."/>
            <person name="Giloteaux L."/>
            <person name="Barakat M."/>
            <person name="Bonnefoy V."/>
            <person name="Bruneel O."/>
            <person name="Chandler M."/>
            <person name="Cleiss J."/>
            <person name="Duran R."/>
            <person name="Elbaz-Poulichet F."/>
            <person name="Fonknechten N."/>
            <person name="Lauga B."/>
            <person name="Mornico D."/>
            <person name="Ortet P."/>
            <person name="Schaeffer C."/>
            <person name="Siguier P."/>
            <person name="Alexander Thil Smith A."/>
            <person name="Van Dorsselaer A."/>
            <person name="Weissenbach J."/>
            <person name="Medigue C."/>
            <person name="Le Paslier D."/>
        </authorList>
    </citation>
    <scope>NUCLEOTIDE SEQUENCE</scope>
</reference>
<sequence length="262" mass="28744">MRSIGVAPRGGAPTSSTIATPCRCAIPSSHSRATSHERRKAPADSPVWTRTRKTVRVSGTVLFQPTRSPIIRARFAWNPPVPRGPRDYRHENRTEISRADSHASIFNGAATLSSRKCGARITLHEQDESFNGAATLSSRKFPRTGTKVAKGTVLQWGRDVIVAEIGGVHPGAPVLPKLQWGRDVIVAEIRQLSAPLRALSRFNGAATLSSRKSADTISHRQKRGASMGPRRYRRGNTDSRSRPHVQLALQWGRDVIVAEIRC</sequence>
<feature type="region of interest" description="Disordered" evidence="1">
    <location>
        <begin position="27"/>
        <end position="46"/>
    </location>
</feature>
<evidence type="ECO:0000256" key="1">
    <source>
        <dbReference type="SAM" id="MobiDB-lite"/>
    </source>
</evidence>
<name>E6Q6S1_9ZZZZ</name>
<comment type="caution">
    <text evidence="2">The sequence shown here is derived from an EMBL/GenBank/DDBJ whole genome shotgun (WGS) entry which is preliminary data.</text>
</comment>
<accession>E6Q6S1</accession>
<proteinExistence type="predicted"/>